<proteinExistence type="predicted"/>
<dbReference type="Proteomes" id="UP000828390">
    <property type="component" value="Unassembled WGS sequence"/>
</dbReference>
<evidence type="ECO:0000313" key="2">
    <source>
        <dbReference type="EMBL" id="KAH3705404.1"/>
    </source>
</evidence>
<dbReference type="EMBL" id="JAIWYP010000015">
    <property type="protein sequence ID" value="KAH3705404.1"/>
    <property type="molecule type" value="Genomic_DNA"/>
</dbReference>
<comment type="caution">
    <text evidence="1">The sequence shown here is derived from an EMBL/GenBank/DDBJ whole genome shotgun (WGS) entry which is preliminary data.</text>
</comment>
<gene>
    <name evidence="1" type="ORF">DPMN_080367</name>
    <name evidence="2" type="ORF">DPMN_080475</name>
</gene>
<evidence type="ECO:0000313" key="1">
    <source>
        <dbReference type="EMBL" id="KAH3705299.1"/>
    </source>
</evidence>
<sequence length="68" mass="7398">MCFVLFRRLPERAVSTLGSMNARSSHTSSKRLSDMSRSLDGLLPVDLAPFPELPPSSAVNCFLSTGEL</sequence>
<reference evidence="1" key="2">
    <citation type="submission" date="2020-11" db="EMBL/GenBank/DDBJ databases">
        <authorList>
            <person name="McCartney M.A."/>
            <person name="Auch B."/>
            <person name="Kono T."/>
            <person name="Mallez S."/>
            <person name="Becker A."/>
            <person name="Gohl D.M."/>
            <person name="Silverstein K.A.T."/>
            <person name="Koren S."/>
            <person name="Bechman K.B."/>
            <person name="Herman A."/>
            <person name="Abrahante J.E."/>
            <person name="Garbe J."/>
        </authorList>
    </citation>
    <scope>NUCLEOTIDE SEQUENCE</scope>
    <source>
        <strain evidence="1">Duluth1</strain>
        <tissue evidence="1">Whole animal</tissue>
    </source>
</reference>
<protein>
    <submittedName>
        <fullName evidence="1">Uncharacterized protein</fullName>
    </submittedName>
</protein>
<reference evidence="1" key="1">
    <citation type="journal article" date="2019" name="bioRxiv">
        <title>The Genome of the Zebra Mussel, Dreissena polymorpha: A Resource for Invasive Species Research.</title>
        <authorList>
            <person name="McCartney M.A."/>
            <person name="Auch B."/>
            <person name="Kono T."/>
            <person name="Mallez S."/>
            <person name="Zhang Y."/>
            <person name="Obille A."/>
            <person name="Becker A."/>
            <person name="Abrahante J.E."/>
            <person name="Garbe J."/>
            <person name="Badalamenti J.P."/>
            <person name="Herman A."/>
            <person name="Mangelson H."/>
            <person name="Liachko I."/>
            <person name="Sullivan S."/>
            <person name="Sone E.D."/>
            <person name="Koren S."/>
            <person name="Silverstein K.A.T."/>
            <person name="Beckman K.B."/>
            <person name="Gohl D.M."/>
        </authorList>
    </citation>
    <scope>NUCLEOTIDE SEQUENCE</scope>
    <source>
        <strain evidence="1">Duluth1</strain>
        <tissue evidence="1">Whole animal</tissue>
    </source>
</reference>
<evidence type="ECO:0000313" key="3">
    <source>
        <dbReference type="Proteomes" id="UP000828390"/>
    </source>
</evidence>
<organism evidence="1 3">
    <name type="scientific">Dreissena polymorpha</name>
    <name type="common">Zebra mussel</name>
    <name type="synonym">Mytilus polymorpha</name>
    <dbReference type="NCBI Taxonomy" id="45954"/>
    <lineage>
        <taxon>Eukaryota</taxon>
        <taxon>Metazoa</taxon>
        <taxon>Spiralia</taxon>
        <taxon>Lophotrochozoa</taxon>
        <taxon>Mollusca</taxon>
        <taxon>Bivalvia</taxon>
        <taxon>Autobranchia</taxon>
        <taxon>Heteroconchia</taxon>
        <taxon>Euheterodonta</taxon>
        <taxon>Imparidentia</taxon>
        <taxon>Neoheterodontei</taxon>
        <taxon>Myida</taxon>
        <taxon>Dreissenoidea</taxon>
        <taxon>Dreissenidae</taxon>
        <taxon>Dreissena</taxon>
    </lineage>
</organism>
<name>A0A9D3YQQ9_DREPO</name>
<dbReference type="EMBL" id="JAIWYP010000015">
    <property type="protein sequence ID" value="KAH3705299.1"/>
    <property type="molecule type" value="Genomic_DNA"/>
</dbReference>
<dbReference type="AlphaFoldDB" id="A0A9D3YQQ9"/>
<keyword evidence="3" id="KW-1185">Reference proteome</keyword>
<accession>A0A9D3YQQ9</accession>